<dbReference type="RefSeq" id="WP_173261307.1">
    <property type="nucleotide sequence ID" value="NZ_BLLG01000001.1"/>
</dbReference>
<dbReference type="GO" id="GO:0008168">
    <property type="term" value="F:methyltransferase activity"/>
    <property type="evidence" value="ECO:0007669"/>
    <property type="project" value="UniProtKB-KW"/>
</dbReference>
<feature type="domain" description="Methyltransferase" evidence="2">
    <location>
        <begin position="55"/>
        <end position="146"/>
    </location>
</feature>
<dbReference type="Proteomes" id="UP000484988">
    <property type="component" value="Unassembled WGS sequence"/>
</dbReference>
<keyword evidence="3" id="KW-0489">Methyltransferase</keyword>
<dbReference type="Pfam" id="PF13649">
    <property type="entry name" value="Methyltransf_25"/>
    <property type="match status" value="1"/>
</dbReference>
<keyword evidence="1 3" id="KW-0808">Transferase</keyword>
<dbReference type="InterPro" id="IPR029063">
    <property type="entry name" value="SAM-dependent_MTases_sf"/>
</dbReference>
<evidence type="ECO:0000256" key="1">
    <source>
        <dbReference type="ARBA" id="ARBA00022679"/>
    </source>
</evidence>
<dbReference type="GO" id="GO:0017000">
    <property type="term" value="P:antibiotic biosynthetic process"/>
    <property type="evidence" value="ECO:0007669"/>
    <property type="project" value="UniProtKB-ARBA"/>
</dbReference>
<evidence type="ECO:0000313" key="4">
    <source>
        <dbReference type="Proteomes" id="UP000484988"/>
    </source>
</evidence>
<sequence>MTGTKERQGGPGDWSGGQIAYYQARADEYDATYSTRMDMPRLAKALDSLPVGGDVLEIACGTGQWTRLLSHRARSLTALDAAPEMLRRARDRMRGTETRFIEADVFDWEPDRQYDTVFFAFWLSHVPPVEMEPFWDLLRWALVPGGRVVFLDDSPAKAEIEDRVEAAPVPAVHRTLADGSRHVAVKVLRDPTELTSQLSDLGWDARVEAIDPFHLAGVARPKEGA</sequence>
<dbReference type="CDD" id="cd02440">
    <property type="entry name" value="AdoMet_MTases"/>
    <property type="match status" value="1"/>
</dbReference>
<dbReference type="SUPFAM" id="SSF53335">
    <property type="entry name" value="S-adenosyl-L-methionine-dependent methyltransferases"/>
    <property type="match status" value="1"/>
</dbReference>
<organism evidence="3 4">
    <name type="scientific">Streptomyces pacificus</name>
    <dbReference type="NCBI Taxonomy" id="2705029"/>
    <lineage>
        <taxon>Bacteria</taxon>
        <taxon>Bacillati</taxon>
        <taxon>Actinomycetota</taxon>
        <taxon>Actinomycetes</taxon>
        <taxon>Kitasatosporales</taxon>
        <taxon>Streptomycetaceae</taxon>
        <taxon>Streptomyces</taxon>
    </lineage>
</organism>
<evidence type="ECO:0000259" key="2">
    <source>
        <dbReference type="Pfam" id="PF13649"/>
    </source>
</evidence>
<keyword evidence="4" id="KW-1185">Reference proteome</keyword>
<dbReference type="GO" id="GO:0032259">
    <property type="term" value="P:methylation"/>
    <property type="evidence" value="ECO:0007669"/>
    <property type="project" value="UniProtKB-KW"/>
</dbReference>
<dbReference type="PANTHER" id="PTHR43861">
    <property type="entry name" value="TRANS-ACONITATE 2-METHYLTRANSFERASE-RELATED"/>
    <property type="match status" value="1"/>
</dbReference>
<dbReference type="AlphaFoldDB" id="A0A6A0ANJ6"/>
<gene>
    <name evidence="3" type="ORF">SCWH03_06460</name>
</gene>
<name>A0A6A0ANJ6_9ACTN</name>
<accession>A0A6A0ANJ6</accession>
<comment type="caution">
    <text evidence="3">The sequence shown here is derived from an EMBL/GenBank/DDBJ whole genome shotgun (WGS) entry which is preliminary data.</text>
</comment>
<evidence type="ECO:0000313" key="3">
    <source>
        <dbReference type="EMBL" id="GFH34432.1"/>
    </source>
</evidence>
<protein>
    <submittedName>
        <fullName evidence="3">Class I SAM-dependent methyltransferase</fullName>
    </submittedName>
</protein>
<proteinExistence type="predicted"/>
<reference evidence="3 4" key="1">
    <citation type="submission" date="2020-02" db="EMBL/GenBank/DDBJ databases">
        <title>Whole Genome Shotgun Sequence of Streptomyces sp. strain CWH03.</title>
        <authorList>
            <person name="Dohra H."/>
            <person name="Kodani S."/>
            <person name="Yamamura H."/>
        </authorList>
    </citation>
    <scope>NUCLEOTIDE SEQUENCE [LARGE SCALE GENOMIC DNA]</scope>
    <source>
        <strain evidence="3 4">CWH03</strain>
    </source>
</reference>
<dbReference type="EMBL" id="BLLG01000001">
    <property type="protein sequence ID" value="GFH34432.1"/>
    <property type="molecule type" value="Genomic_DNA"/>
</dbReference>
<dbReference type="Gene3D" id="3.40.50.150">
    <property type="entry name" value="Vaccinia Virus protein VP39"/>
    <property type="match status" value="1"/>
</dbReference>
<dbReference type="InterPro" id="IPR041698">
    <property type="entry name" value="Methyltransf_25"/>
</dbReference>